<protein>
    <submittedName>
        <fullName evidence="1">Uncharacterized protein</fullName>
    </submittedName>
</protein>
<evidence type="ECO:0000313" key="2">
    <source>
        <dbReference type="Proteomes" id="UP000269940"/>
    </source>
</evidence>
<sequence>MSLFTVGNDVGLAADHLNFAIETLEDCDIDGEAMDSLRKAQQRLDQAMAEIADLRVKYGEA</sequence>
<organism evidence="1 2">
    <name type="scientific">Acinetobacter phage vB_AbaM_B09_Aci05</name>
    <dbReference type="NCBI Taxonomy" id="2315458"/>
    <lineage>
        <taxon>Viruses</taxon>
        <taxon>Duplodnaviria</taxon>
        <taxon>Heunggongvirae</taxon>
        <taxon>Uroviricota</taxon>
        <taxon>Caudoviricetes</taxon>
        <taxon>Saclayvirus</taxon>
        <taxon>Saclayvirus Aci05</taxon>
    </lineage>
</organism>
<name>A0A386KAM8_9CAUD</name>
<evidence type="ECO:0000313" key="1">
    <source>
        <dbReference type="EMBL" id="AYD82451.1"/>
    </source>
</evidence>
<proteinExistence type="predicted"/>
<accession>A0A386KAM8</accession>
<reference evidence="1 2" key="1">
    <citation type="submission" date="2018-08" db="EMBL/GenBank/DDBJ databases">
        <title>Complete genome sequence of five Acinetobacter baumannii phages from Abidjan, Cote d'Ivoire.</title>
        <authorList>
            <person name="Essoh C."/>
            <person name="Vernadet J.-P."/>
            <person name="Vergnaud G."/>
            <person name="Resch G."/>
            <person name="Pourcel C."/>
        </authorList>
    </citation>
    <scope>NUCLEOTIDE SEQUENCE [LARGE SCALE GENOMIC DNA]</scope>
</reference>
<gene>
    <name evidence="1" type="ORF">Aci05_115</name>
</gene>
<keyword evidence="2" id="KW-1185">Reference proteome</keyword>
<dbReference type="Proteomes" id="UP000269940">
    <property type="component" value="Segment"/>
</dbReference>
<dbReference type="EMBL" id="MH746814">
    <property type="protein sequence ID" value="AYD82451.1"/>
    <property type="molecule type" value="Genomic_DNA"/>
</dbReference>